<evidence type="ECO:0000313" key="2">
    <source>
        <dbReference type="Proteomes" id="UP001500962"/>
    </source>
</evidence>
<organism evidence="1 2">
    <name type="scientific">Halococcus dombrowskii</name>
    <dbReference type="NCBI Taxonomy" id="179637"/>
    <lineage>
        <taxon>Archaea</taxon>
        <taxon>Methanobacteriati</taxon>
        <taxon>Methanobacteriota</taxon>
        <taxon>Stenosarchaea group</taxon>
        <taxon>Halobacteria</taxon>
        <taxon>Halobacteriales</taxon>
        <taxon>Halococcaceae</taxon>
        <taxon>Halococcus</taxon>
    </lineage>
</organism>
<sequence length="58" mass="6252">MHAVTRLYDMIQTIKRLLSPSTAESVVECRNCGASVDPDSECCPRCGSSEIASYEIGA</sequence>
<reference evidence="1" key="1">
    <citation type="journal article" date="2014" name="Int. J. Syst. Evol. Microbiol.">
        <title>Complete genome sequence of Corynebacterium casei LMG S-19264T (=DSM 44701T), isolated from a smear-ripened cheese.</title>
        <authorList>
            <consortium name="US DOE Joint Genome Institute (JGI-PGF)"/>
            <person name="Walter F."/>
            <person name="Albersmeier A."/>
            <person name="Kalinowski J."/>
            <person name="Ruckert C."/>
        </authorList>
    </citation>
    <scope>NUCLEOTIDE SEQUENCE</scope>
    <source>
        <strain evidence="1">JCM 12289</strain>
    </source>
</reference>
<protein>
    <recommendedName>
        <fullName evidence="3">Zinc-ribbon domain-containing protein</fullName>
    </recommendedName>
</protein>
<reference evidence="1" key="2">
    <citation type="submission" date="2023-12" db="EMBL/GenBank/DDBJ databases">
        <authorList>
            <person name="Sun Q."/>
            <person name="Inoue M."/>
        </authorList>
    </citation>
    <scope>NUCLEOTIDE SEQUENCE</scope>
    <source>
        <strain evidence="1">JCM 12289</strain>
    </source>
</reference>
<evidence type="ECO:0000313" key="1">
    <source>
        <dbReference type="EMBL" id="GAA0464309.1"/>
    </source>
</evidence>
<dbReference type="Proteomes" id="UP001500962">
    <property type="component" value="Unassembled WGS sequence"/>
</dbReference>
<dbReference type="AlphaFoldDB" id="A0AAV3SHP8"/>
<gene>
    <name evidence="1" type="ORF">GCM10008985_21430</name>
</gene>
<accession>A0AAV3SHP8</accession>
<proteinExistence type="predicted"/>
<comment type="caution">
    <text evidence="1">The sequence shown here is derived from an EMBL/GenBank/DDBJ whole genome shotgun (WGS) entry which is preliminary data.</text>
</comment>
<name>A0AAV3SHP8_HALDO</name>
<evidence type="ECO:0008006" key="3">
    <source>
        <dbReference type="Google" id="ProtNLM"/>
    </source>
</evidence>
<dbReference type="EMBL" id="BAAADN010000031">
    <property type="protein sequence ID" value="GAA0464309.1"/>
    <property type="molecule type" value="Genomic_DNA"/>
</dbReference>